<dbReference type="SMART" id="SM00320">
    <property type="entry name" value="WD40"/>
    <property type="match status" value="3"/>
</dbReference>
<protein>
    <recommendedName>
        <fullName evidence="7">Autophagy-related protein 18h</fullName>
    </recommendedName>
</protein>
<dbReference type="InterPro" id="IPR048382">
    <property type="entry name" value="BCAS3_WD40"/>
</dbReference>
<dbReference type="GO" id="GO:0042594">
    <property type="term" value="P:response to starvation"/>
    <property type="evidence" value="ECO:0007669"/>
    <property type="project" value="TreeGrafter"/>
</dbReference>
<evidence type="ECO:0000313" key="6">
    <source>
        <dbReference type="Proteomes" id="UP001291623"/>
    </source>
</evidence>
<keyword evidence="6" id="KW-1185">Reference proteome</keyword>
<feature type="region of interest" description="Disordered" evidence="2">
    <location>
        <begin position="301"/>
        <end position="320"/>
    </location>
</feature>
<dbReference type="InterPro" id="IPR001680">
    <property type="entry name" value="WD40_rpt"/>
</dbReference>
<dbReference type="Gene3D" id="2.130.10.10">
    <property type="entry name" value="YVTN repeat-like/Quinoprotein amine dehydrogenase"/>
    <property type="match status" value="1"/>
</dbReference>
<dbReference type="FunFam" id="2.130.10.10:FF:000782">
    <property type="entry name" value="Autophagy-related protein 18h"/>
    <property type="match status" value="1"/>
</dbReference>
<dbReference type="AlphaFoldDB" id="A0AAE1QTE2"/>
<dbReference type="InterPro" id="IPR022175">
    <property type="entry name" value="BCAS3_dom"/>
</dbReference>
<comment type="subcellular location">
    <subcellularLocation>
        <location evidence="1">Preautophagosomal structure</location>
    </subcellularLocation>
</comment>
<dbReference type="EMBL" id="JAVYJV010000023">
    <property type="protein sequence ID" value="KAK4339584.1"/>
    <property type="molecule type" value="Genomic_DNA"/>
</dbReference>
<dbReference type="PANTHER" id="PTHR13268">
    <property type="entry name" value="BREAST CARCINOMA AMPLIFIED SEQUENCE 3"/>
    <property type="match status" value="1"/>
</dbReference>
<dbReference type="Pfam" id="PF21034">
    <property type="entry name" value="BCAS3_WD40"/>
    <property type="match status" value="1"/>
</dbReference>
<feature type="region of interest" description="Disordered" evidence="2">
    <location>
        <begin position="991"/>
        <end position="1027"/>
    </location>
</feature>
<evidence type="ECO:0000256" key="2">
    <source>
        <dbReference type="SAM" id="MobiDB-lite"/>
    </source>
</evidence>
<feature type="compositionally biased region" description="Low complexity" evidence="2">
    <location>
        <begin position="304"/>
        <end position="320"/>
    </location>
</feature>
<dbReference type="InterPro" id="IPR015943">
    <property type="entry name" value="WD40/YVTN_repeat-like_dom_sf"/>
</dbReference>
<organism evidence="5 6">
    <name type="scientific">Anisodus tanguticus</name>
    <dbReference type="NCBI Taxonomy" id="243964"/>
    <lineage>
        <taxon>Eukaryota</taxon>
        <taxon>Viridiplantae</taxon>
        <taxon>Streptophyta</taxon>
        <taxon>Embryophyta</taxon>
        <taxon>Tracheophyta</taxon>
        <taxon>Spermatophyta</taxon>
        <taxon>Magnoliopsida</taxon>
        <taxon>eudicotyledons</taxon>
        <taxon>Gunneridae</taxon>
        <taxon>Pentapetalae</taxon>
        <taxon>asterids</taxon>
        <taxon>lamiids</taxon>
        <taxon>Solanales</taxon>
        <taxon>Solanaceae</taxon>
        <taxon>Solanoideae</taxon>
        <taxon>Hyoscyameae</taxon>
        <taxon>Anisodus</taxon>
    </lineage>
</organism>
<evidence type="ECO:0000259" key="4">
    <source>
        <dbReference type="Pfam" id="PF21034"/>
    </source>
</evidence>
<gene>
    <name evidence="5" type="ORF">RND71_041046</name>
</gene>
<dbReference type="InterPro" id="IPR045142">
    <property type="entry name" value="BCAS3-like"/>
</dbReference>
<dbReference type="GO" id="GO:0000407">
    <property type="term" value="C:phagophore assembly site"/>
    <property type="evidence" value="ECO:0007669"/>
    <property type="project" value="UniProtKB-SubCell"/>
</dbReference>
<dbReference type="SUPFAM" id="SSF50978">
    <property type="entry name" value="WD40 repeat-like"/>
    <property type="match status" value="1"/>
</dbReference>
<reference evidence="5" key="1">
    <citation type="submission" date="2023-12" db="EMBL/GenBank/DDBJ databases">
        <title>Genome assembly of Anisodus tanguticus.</title>
        <authorList>
            <person name="Wang Y.-J."/>
        </authorList>
    </citation>
    <scope>NUCLEOTIDE SEQUENCE</scope>
    <source>
        <strain evidence="5">KB-2021</strain>
        <tissue evidence="5">Leaf</tissue>
    </source>
</reference>
<proteinExistence type="predicted"/>
<dbReference type="GO" id="GO:0006914">
    <property type="term" value="P:autophagy"/>
    <property type="evidence" value="ECO:0007669"/>
    <property type="project" value="InterPro"/>
</dbReference>
<accession>A0AAE1QTE2</accession>
<evidence type="ECO:0008006" key="7">
    <source>
        <dbReference type="Google" id="ProtNLM"/>
    </source>
</evidence>
<dbReference type="Pfam" id="PF12490">
    <property type="entry name" value="BCAS3"/>
    <property type="match status" value="1"/>
</dbReference>
<evidence type="ECO:0000313" key="5">
    <source>
        <dbReference type="EMBL" id="KAK4339584.1"/>
    </source>
</evidence>
<feature type="domain" description="BCAS3 WD40" evidence="4">
    <location>
        <begin position="114"/>
        <end position="509"/>
    </location>
</feature>
<dbReference type="InterPro" id="IPR036322">
    <property type="entry name" value="WD40_repeat_dom_sf"/>
</dbReference>
<dbReference type="PANTHER" id="PTHR13268:SF0">
    <property type="entry name" value="BCAS3 MICROTUBULE ASSOCIATED CELL MIGRATION FACTOR"/>
    <property type="match status" value="1"/>
</dbReference>
<evidence type="ECO:0000256" key="1">
    <source>
        <dbReference type="ARBA" id="ARBA00004329"/>
    </source>
</evidence>
<evidence type="ECO:0000259" key="3">
    <source>
        <dbReference type="Pfam" id="PF12490"/>
    </source>
</evidence>
<feature type="domain" description="BCAS3" evidence="3">
    <location>
        <begin position="647"/>
        <end position="786"/>
    </location>
</feature>
<sequence>MSGLDYMDQIYIEVLLRHTFSIKIVLHKSQNINSSNSNSNNNNKNKVKNGSNTNGFLPNSLKFISSCIKTVSSNVRSAGASVAAGSSSDDHRKDQVLWACFDRLELGLSSFKRVLLIGYSDGFQVLDVEDASNVCELVSRRDDPVTFLQMQPIPAKSDGREGYKKSHPLLLVVACDETADSAPAQTGRDGFVKPQGGSIIHSPTAVRFYSLRSHNYVHVLRFRSTVYMVRCSPKVVAVGLAAQIYCFDALTLENKFSVLTYPVPQLGGQGVTGVNIGYGPMAVGPRWLAYASNNPLLSNTGRLSPQSLSPSPGVSPSTSPGNGNLVARYAMESSKHLAAGLINLGDMGYKTLSKYCHEFLPDGSNSPVSTSASWIVGRGPAHSTETDAAGMVVIKDFVSRAVISQFRAHTSPISALCFDPSGTLLVTASTCGNNINIFRIVPSCSNGAGNQSSDWKASHVHLYKLHRGVTPAVIQDICFSHYSQWVAVMSSRGTCHLFVLSPFGGETGLQLQNSHVDGPILLPILSGPWWSTSSFMVNQQSYVTAPAPAPAPITLSVVNRIKNSGWLNTVSNAASCAAGKVSVPPGVLAAVFHCSVHREQPARKNLNALEHLLAYAPSGHLIQYELMPSFGGEQGDSYLRTGTASVVQMQEDDTGVKVDPIQWWDVCRRADWPEKEECVHDITLGGREATDIVMGDSLSEDDDTGEMDSSKLCDRTNWYLSNAEVQLKSGRIPIWQKSKIYFCTMSLSGYEEQDLSRSFAAGEIEIEKIPANEVEIRCKDLLPVFDHFHRIPSKWSDDSQNNADFVLPFFSSAIGKEKSGDTITSISRADSLSEKSFPSGSSQAPGLHEVGMGPISYPCIEQSMEESDGLRSSSYTVAPQVSNKAQAALESSPNILCSVEESYVVNSPSPPKSESLSTGGTSAREVQFLNSVVTSEASNSSSNRSDMSMNIIDEQTVHEDICDPVDFGQFFQEGYCKASTNDELNEVTELVTDMDSSSSPCNKDKPDDDGDSDDMLGGVFDFSEEGE</sequence>
<dbReference type="Proteomes" id="UP001291623">
    <property type="component" value="Unassembled WGS sequence"/>
</dbReference>
<comment type="caution">
    <text evidence="5">The sequence shown here is derived from an EMBL/GenBank/DDBJ whole genome shotgun (WGS) entry which is preliminary data.</text>
</comment>
<name>A0AAE1QTE2_9SOLA</name>